<feature type="compositionally biased region" description="Basic and acidic residues" evidence="2">
    <location>
        <begin position="60"/>
        <end position="71"/>
    </location>
</feature>
<feature type="compositionally biased region" description="Low complexity" evidence="2">
    <location>
        <begin position="44"/>
        <end position="55"/>
    </location>
</feature>
<dbReference type="GO" id="GO:0003677">
    <property type="term" value="F:DNA binding"/>
    <property type="evidence" value="ECO:0007669"/>
    <property type="project" value="UniProtKB-KW"/>
</dbReference>
<evidence type="ECO:0000313" key="4">
    <source>
        <dbReference type="RefSeq" id="XP_019631570.1"/>
    </source>
</evidence>
<protein>
    <submittedName>
        <fullName evidence="4">Uncharacterized protein LOC109475408</fullName>
    </submittedName>
</protein>
<dbReference type="KEGG" id="bbel:109475408"/>
<reference evidence="4" key="1">
    <citation type="submission" date="2025-08" db="UniProtKB">
        <authorList>
            <consortium name="RefSeq"/>
        </authorList>
    </citation>
    <scope>IDENTIFICATION</scope>
    <source>
        <tissue evidence="4">Gonad</tissue>
    </source>
</reference>
<keyword evidence="1" id="KW-0238">DNA-binding</keyword>
<accession>A0A6P4YQ28</accession>
<feature type="compositionally biased region" description="Low complexity" evidence="2">
    <location>
        <begin position="93"/>
        <end position="110"/>
    </location>
</feature>
<dbReference type="Gene3D" id="1.10.150.130">
    <property type="match status" value="1"/>
</dbReference>
<evidence type="ECO:0000256" key="2">
    <source>
        <dbReference type="SAM" id="MobiDB-lite"/>
    </source>
</evidence>
<dbReference type="Proteomes" id="UP000515135">
    <property type="component" value="Unplaced"/>
</dbReference>
<feature type="compositionally biased region" description="Basic and acidic residues" evidence="2">
    <location>
        <begin position="1"/>
        <end position="33"/>
    </location>
</feature>
<dbReference type="OrthoDB" id="10227500at2759"/>
<dbReference type="SUPFAM" id="SSF47823">
    <property type="entry name" value="lambda integrase-like, N-terminal domain"/>
    <property type="match status" value="1"/>
</dbReference>
<dbReference type="RefSeq" id="XP_019631570.1">
    <property type="nucleotide sequence ID" value="XM_019776011.1"/>
</dbReference>
<feature type="region of interest" description="Disordered" evidence="2">
    <location>
        <begin position="1"/>
        <end position="110"/>
    </location>
</feature>
<proteinExistence type="predicted"/>
<dbReference type="PANTHER" id="PTHR35555">
    <property type="entry name" value="ENDONUCLEASE-REVERSE TRANSCRIPTASE"/>
    <property type="match status" value="1"/>
</dbReference>
<feature type="compositionally biased region" description="Basic residues" evidence="2">
    <location>
        <begin position="81"/>
        <end position="91"/>
    </location>
</feature>
<dbReference type="InterPro" id="IPR010998">
    <property type="entry name" value="Integrase_recombinase_N"/>
</dbReference>
<dbReference type="GeneID" id="109475408"/>
<evidence type="ECO:0000313" key="3">
    <source>
        <dbReference type="Proteomes" id="UP000515135"/>
    </source>
</evidence>
<dbReference type="PANTHER" id="PTHR35555:SF3">
    <property type="entry name" value="ENDONUCLEASE-REVERSE TRANSCRIPTASE"/>
    <property type="match status" value="1"/>
</dbReference>
<evidence type="ECO:0000256" key="1">
    <source>
        <dbReference type="ARBA" id="ARBA00023125"/>
    </source>
</evidence>
<gene>
    <name evidence="4" type="primary">LOC109475408</name>
</gene>
<dbReference type="AlphaFoldDB" id="A0A6P4YQ28"/>
<sequence>MERELHNMSKDLEELKLDIQRTKDDRTTPKEPLARQSSGRKRSSSPSSQRLSRISAAVLRDFRKMAGDVTKRANSSPPPSHRSRRPSRKLHSSPEFSSTSSSSDRSVSSDTSYGGARLQWHLLEIDTRATQAAVFNISTARNHQTHVNTYLDFCKYFHLTPMPASAHQIACYAQFLSRTLRSPDSISHYMSTVKLLHRMNGFTDYTLQHFEITHTNERTPEEVTTPPASAYLGGRGLTDASAWLFQS</sequence>
<organism evidence="3 4">
    <name type="scientific">Branchiostoma belcheri</name>
    <name type="common">Amphioxus</name>
    <dbReference type="NCBI Taxonomy" id="7741"/>
    <lineage>
        <taxon>Eukaryota</taxon>
        <taxon>Metazoa</taxon>
        <taxon>Chordata</taxon>
        <taxon>Cephalochordata</taxon>
        <taxon>Leptocardii</taxon>
        <taxon>Amphioxiformes</taxon>
        <taxon>Branchiostomatidae</taxon>
        <taxon>Branchiostoma</taxon>
    </lineage>
</organism>
<keyword evidence="3" id="KW-1185">Reference proteome</keyword>
<name>A0A6P4YQ28_BRABE</name>